<comment type="catalytic activity">
    <reaction evidence="1">
        <text>Thiol-dependent hydrolysis of ester, thioester, amide, peptide and isopeptide bonds formed by the C-terminal Gly of ubiquitin (a 76-residue protein attached to proteins as an intracellular targeting signal).</text>
        <dbReference type="EC" id="3.4.19.12"/>
    </reaction>
</comment>
<evidence type="ECO:0000256" key="5">
    <source>
        <dbReference type="ARBA" id="ARBA00022801"/>
    </source>
</evidence>
<dbReference type="PANTHER" id="PTHR13367">
    <property type="entry name" value="UBIQUITIN THIOESTERASE"/>
    <property type="match status" value="1"/>
</dbReference>
<protein>
    <recommendedName>
        <fullName evidence="2">ubiquitinyl hydrolase 1</fullName>
        <ecNumber evidence="2">3.4.19.12</ecNumber>
    </recommendedName>
</protein>
<evidence type="ECO:0000313" key="8">
    <source>
        <dbReference type="EMBL" id="KAA8641674.1"/>
    </source>
</evidence>
<comment type="caution">
    <text evidence="8">The sequence shown here is derived from an EMBL/GenBank/DDBJ whole genome shotgun (WGS) entry which is preliminary data.</text>
</comment>
<dbReference type="OrthoDB" id="4776863at2759"/>
<dbReference type="EC" id="3.4.19.12" evidence="2"/>
<name>A0A5M9M8K2_9EURO</name>
<accession>A0A5M9M8K2</accession>
<dbReference type="InterPro" id="IPR051346">
    <property type="entry name" value="OTU_Deubiquitinase"/>
</dbReference>
<evidence type="ECO:0000256" key="1">
    <source>
        <dbReference type="ARBA" id="ARBA00000707"/>
    </source>
</evidence>
<evidence type="ECO:0000313" key="9">
    <source>
        <dbReference type="Proteomes" id="UP000324241"/>
    </source>
</evidence>
<dbReference type="Proteomes" id="UP000324241">
    <property type="component" value="Unassembled WGS sequence"/>
</dbReference>
<dbReference type="EMBL" id="QUQM01000009">
    <property type="protein sequence ID" value="KAA8641674.1"/>
    <property type="molecule type" value="Genomic_DNA"/>
</dbReference>
<dbReference type="GO" id="GO:0004843">
    <property type="term" value="F:cysteine-type deubiquitinase activity"/>
    <property type="evidence" value="ECO:0007669"/>
    <property type="project" value="UniProtKB-EC"/>
</dbReference>
<evidence type="ECO:0000256" key="6">
    <source>
        <dbReference type="ARBA" id="ARBA00022807"/>
    </source>
</evidence>
<organism evidence="8 9">
    <name type="scientific">Aspergillus tanneri</name>
    <dbReference type="NCBI Taxonomy" id="1220188"/>
    <lineage>
        <taxon>Eukaryota</taxon>
        <taxon>Fungi</taxon>
        <taxon>Dikarya</taxon>
        <taxon>Ascomycota</taxon>
        <taxon>Pezizomycotina</taxon>
        <taxon>Eurotiomycetes</taxon>
        <taxon>Eurotiomycetidae</taxon>
        <taxon>Eurotiales</taxon>
        <taxon>Aspergillaceae</taxon>
        <taxon>Aspergillus</taxon>
        <taxon>Aspergillus subgen. Circumdati</taxon>
    </lineage>
</organism>
<keyword evidence="4" id="KW-0833">Ubl conjugation pathway</keyword>
<dbReference type="GO" id="GO:0006508">
    <property type="term" value="P:proteolysis"/>
    <property type="evidence" value="ECO:0007669"/>
    <property type="project" value="UniProtKB-KW"/>
</dbReference>
<dbReference type="Pfam" id="PF12340">
    <property type="entry name" value="DUF3638"/>
    <property type="match status" value="1"/>
</dbReference>
<feature type="domain" description="DUF3638" evidence="7">
    <location>
        <begin position="35"/>
        <end position="101"/>
    </location>
</feature>
<proteinExistence type="predicted"/>
<dbReference type="GeneID" id="54334511"/>
<dbReference type="AlphaFoldDB" id="A0A5M9M8K2"/>
<dbReference type="PANTHER" id="PTHR13367:SF33">
    <property type="entry name" value="P-LOOP CONTAINING NUCLEOSIDE TRIPHOSPHATE HYDROLASE PROTEIN"/>
    <property type="match status" value="1"/>
</dbReference>
<reference evidence="8 9" key="1">
    <citation type="submission" date="2019-08" db="EMBL/GenBank/DDBJ databases">
        <title>The genome sequence of a newly discovered highly antifungal drug resistant Aspergillus species, Aspergillus tanneri NIH 1004.</title>
        <authorList>
            <person name="Mounaud S."/>
            <person name="Singh I."/>
            <person name="Joardar V."/>
            <person name="Pakala S."/>
            <person name="Pakala S."/>
            <person name="Venepally P."/>
            <person name="Chung J.K."/>
            <person name="Losada L."/>
            <person name="Nierman W.C."/>
        </authorList>
    </citation>
    <scope>NUCLEOTIDE SEQUENCE [LARGE SCALE GENOMIC DNA]</scope>
    <source>
        <strain evidence="8 9">NIH1004</strain>
    </source>
</reference>
<gene>
    <name evidence="8" type="ORF">ATNIH1004_011810</name>
</gene>
<evidence type="ECO:0000256" key="3">
    <source>
        <dbReference type="ARBA" id="ARBA00022670"/>
    </source>
</evidence>
<sequence>MQQLLRIHDASLKNDVQRLQDEYNNPAHEYWQPIAVARATILPVSKSNSVLQLNLGQGKTSVIMPMVACPLANGRNLARLIVPKALLLQTAQIIQSRLGGLSLAANGLQCLSDLRLESASRIISITDWLTRVCRVVVDESGFSLAVKTQLIYPSGSQLPLDGHPYRWKIAHALLNLVKEHLEEAQQEFPESFELTKRTNDGFLFIHILRPDVESFIHQRLADDLCSGRASILSTPAVGHQQALRSFISNGAVDQSVVTAAMQAFVEPAAIKKMFLLRGLLGHGILLQCLKKVERAVRLAS</sequence>
<dbReference type="RefSeq" id="XP_033421036.1">
    <property type="nucleotide sequence ID" value="XM_033576372.1"/>
</dbReference>
<keyword evidence="6" id="KW-0788">Thiol protease</keyword>
<dbReference type="VEuPathDB" id="FungiDB:EYZ11_008029"/>
<keyword evidence="3" id="KW-0645">Protease</keyword>
<keyword evidence="5" id="KW-0378">Hydrolase</keyword>
<dbReference type="InterPro" id="IPR022099">
    <property type="entry name" value="DUF3638"/>
</dbReference>
<evidence type="ECO:0000259" key="7">
    <source>
        <dbReference type="Pfam" id="PF12340"/>
    </source>
</evidence>
<evidence type="ECO:0000256" key="2">
    <source>
        <dbReference type="ARBA" id="ARBA00012759"/>
    </source>
</evidence>
<evidence type="ECO:0000256" key="4">
    <source>
        <dbReference type="ARBA" id="ARBA00022786"/>
    </source>
</evidence>